<dbReference type="GO" id="GO:0003964">
    <property type="term" value="F:RNA-directed DNA polymerase activity"/>
    <property type="evidence" value="ECO:0007669"/>
    <property type="project" value="UniProtKB-KW"/>
</dbReference>
<name>A0A2H1JTN7_BREAU</name>
<protein>
    <submittedName>
        <fullName evidence="2">Reverse transcriptase (RNA-dependent DNA polymerase)</fullName>
    </submittedName>
</protein>
<evidence type="ECO:0000313" key="3">
    <source>
        <dbReference type="Proteomes" id="UP000234300"/>
    </source>
</evidence>
<reference evidence="2 3" key="1">
    <citation type="submission" date="2017-03" db="EMBL/GenBank/DDBJ databases">
        <authorList>
            <person name="Afonso C.L."/>
            <person name="Miller P.J."/>
            <person name="Scott M.A."/>
            <person name="Spackman E."/>
            <person name="Goraichik I."/>
            <person name="Dimitrov K.M."/>
            <person name="Suarez D.L."/>
            <person name="Swayne D.E."/>
        </authorList>
    </citation>
    <scope>NUCLEOTIDE SEQUENCE [LARGE SCALE GENOMIC DNA]</scope>
    <source>
        <strain evidence="3">8(6)</strain>
    </source>
</reference>
<accession>A0A2H1JTN7</accession>
<dbReference type="CDD" id="cd01646">
    <property type="entry name" value="RT_Bac_retron_I"/>
    <property type="match status" value="1"/>
</dbReference>
<feature type="domain" description="Reverse transcriptase" evidence="1">
    <location>
        <begin position="55"/>
        <end position="280"/>
    </location>
</feature>
<keyword evidence="2" id="KW-0548">Nucleotidyltransferase</keyword>
<keyword evidence="2" id="KW-0808">Transferase</keyword>
<organism evidence="2 3">
    <name type="scientific">Brevibacterium aurantiacum</name>
    <dbReference type="NCBI Taxonomy" id="273384"/>
    <lineage>
        <taxon>Bacteria</taxon>
        <taxon>Bacillati</taxon>
        <taxon>Actinomycetota</taxon>
        <taxon>Actinomycetes</taxon>
        <taxon>Micrococcales</taxon>
        <taxon>Brevibacteriaceae</taxon>
        <taxon>Brevibacterium</taxon>
    </lineage>
</organism>
<evidence type="ECO:0000313" key="2">
    <source>
        <dbReference type="EMBL" id="SMX90803.1"/>
    </source>
</evidence>
<evidence type="ECO:0000259" key="1">
    <source>
        <dbReference type="PROSITE" id="PS50878"/>
    </source>
</evidence>
<dbReference type="SUPFAM" id="SSF56672">
    <property type="entry name" value="DNA/RNA polymerases"/>
    <property type="match status" value="1"/>
</dbReference>
<dbReference type="PROSITE" id="PS50878">
    <property type="entry name" value="RT_POL"/>
    <property type="match status" value="1"/>
</dbReference>
<dbReference type="RefSeq" id="WP_101556974.1">
    <property type="nucleotide sequence ID" value="NZ_FXZI01000006.1"/>
</dbReference>
<proteinExistence type="predicted"/>
<dbReference type="InterPro" id="IPR043502">
    <property type="entry name" value="DNA/RNA_pol_sf"/>
</dbReference>
<keyword evidence="2" id="KW-0695">RNA-directed DNA polymerase</keyword>
<sequence>MNVKDGPKLRFIQADKKNLDRLDLEEAAQKNSKSTPADLPLLVSERALEESEKVLAKQARESILQGYVPAVEFLPKPKQRYGNRPLAVLDPITRTFLTALNIDLKEALPASSRDDKFDDFENYGTDRTGVWVVEFDIASCYEYVDHDILSRELVLQGAEQQTINSLSNLFGAIFERDVGLPQGPRESDRLADAYLSIVERRLKRRGYEVARYADDFKIVVGSRREAFDAIEKCMEEARRVYLSLAEQKIDFKRSEDLLDDIKIVKGLFGEYTETAFGELIDYSLVPGIYDDTIDEVYPEPDEVNFEATLSILRDWSEAKGSQLSALARAGALGIRTVKGFDSRIDNDILSAIVAKEPLRVKLISEYILERSETVNNWELIADISQQERISPWHKIWLLNTASRLESKSCRGRSSFLDYAIEQVMDSHELVRLEAAWLLAVNESLDIDRLVTLYGGATNISTVGLAAVAGLVNNSNTSNQLDSIRSDSRLNRSAFKWGSDYGSNA</sequence>
<dbReference type="AlphaFoldDB" id="A0A2H1JTN7"/>
<dbReference type="EMBL" id="FXZI01000006">
    <property type="protein sequence ID" value="SMX90803.1"/>
    <property type="molecule type" value="Genomic_DNA"/>
</dbReference>
<gene>
    <name evidence="2" type="ORF">BAURA86_02054</name>
</gene>
<dbReference type="Proteomes" id="UP000234300">
    <property type="component" value="Unassembled WGS sequence"/>
</dbReference>
<dbReference type="InterPro" id="IPR000477">
    <property type="entry name" value="RT_dom"/>
</dbReference>
<dbReference type="Pfam" id="PF00078">
    <property type="entry name" value="RVT_1"/>
    <property type="match status" value="1"/>
</dbReference>